<evidence type="ECO:0000259" key="1">
    <source>
        <dbReference type="PROSITE" id="PS50822"/>
    </source>
</evidence>
<dbReference type="InterPro" id="IPR003165">
    <property type="entry name" value="Piwi"/>
</dbReference>
<feature type="domain" description="Piwi" evidence="1">
    <location>
        <begin position="1"/>
        <end position="133"/>
    </location>
</feature>
<dbReference type="PROSITE" id="PS50822">
    <property type="entry name" value="PIWI"/>
    <property type="match status" value="1"/>
</dbReference>
<dbReference type="InterPro" id="IPR036397">
    <property type="entry name" value="RNaseH_sf"/>
</dbReference>
<gene>
    <name evidence="2" type="ORF">MKW94_016647</name>
</gene>
<dbReference type="GO" id="GO:0003676">
    <property type="term" value="F:nucleic acid binding"/>
    <property type="evidence" value="ECO:0007669"/>
    <property type="project" value="InterPro"/>
</dbReference>
<dbReference type="Pfam" id="PF02171">
    <property type="entry name" value="Piwi"/>
    <property type="match status" value="1"/>
</dbReference>
<name>A0AA41VFD6_PAPNU</name>
<proteinExistence type="predicted"/>
<protein>
    <recommendedName>
        <fullName evidence="1">Piwi domain-containing protein</fullName>
    </recommendedName>
</protein>
<accession>A0AA41VFD6</accession>
<dbReference type="PANTHER" id="PTHR22891">
    <property type="entry name" value="EUKARYOTIC TRANSLATION INITIATION FACTOR 2C"/>
    <property type="match status" value="1"/>
</dbReference>
<reference evidence="2" key="1">
    <citation type="submission" date="2022-03" db="EMBL/GenBank/DDBJ databases">
        <title>A functionally conserved STORR gene fusion in Papaver species that diverged 16.8 million years ago.</title>
        <authorList>
            <person name="Catania T."/>
        </authorList>
    </citation>
    <scope>NUCLEOTIDE SEQUENCE</scope>
    <source>
        <strain evidence="2">S-191538</strain>
    </source>
</reference>
<dbReference type="InterPro" id="IPR012337">
    <property type="entry name" value="RNaseH-like_sf"/>
</dbReference>
<organism evidence="2 3">
    <name type="scientific">Papaver nudicaule</name>
    <name type="common">Iceland poppy</name>
    <dbReference type="NCBI Taxonomy" id="74823"/>
    <lineage>
        <taxon>Eukaryota</taxon>
        <taxon>Viridiplantae</taxon>
        <taxon>Streptophyta</taxon>
        <taxon>Embryophyta</taxon>
        <taxon>Tracheophyta</taxon>
        <taxon>Spermatophyta</taxon>
        <taxon>Magnoliopsida</taxon>
        <taxon>Ranunculales</taxon>
        <taxon>Papaveraceae</taxon>
        <taxon>Papaveroideae</taxon>
        <taxon>Papaver</taxon>
    </lineage>
</organism>
<sequence>MFDFRDGVSETQFNEVLNTELGQSKRLGNLASKVYFDYHHTKFFQKESPNNVPPGTVVDRQICHPLNNDFYICSHAGMIGKTRPTQYHVLSGDIGFSADEMQELVHSLSYRYRRSTTAISVVYMLNLLCIYCH</sequence>
<comment type="caution">
    <text evidence="2">The sequence shown here is derived from an EMBL/GenBank/DDBJ whole genome shotgun (WGS) entry which is preliminary data.</text>
</comment>
<evidence type="ECO:0000313" key="2">
    <source>
        <dbReference type="EMBL" id="MCL7040174.1"/>
    </source>
</evidence>
<dbReference type="SUPFAM" id="SSF53098">
    <property type="entry name" value="Ribonuclease H-like"/>
    <property type="match status" value="1"/>
</dbReference>
<dbReference type="Gene3D" id="3.30.420.10">
    <property type="entry name" value="Ribonuclease H-like superfamily/Ribonuclease H"/>
    <property type="match status" value="1"/>
</dbReference>
<evidence type="ECO:0000313" key="3">
    <source>
        <dbReference type="Proteomes" id="UP001177140"/>
    </source>
</evidence>
<dbReference type="Proteomes" id="UP001177140">
    <property type="component" value="Unassembled WGS sequence"/>
</dbReference>
<keyword evidence="3" id="KW-1185">Reference proteome</keyword>
<dbReference type="AlphaFoldDB" id="A0AA41VFD6"/>
<dbReference type="EMBL" id="JAJJMA010209441">
    <property type="protein sequence ID" value="MCL7040174.1"/>
    <property type="molecule type" value="Genomic_DNA"/>
</dbReference>